<feature type="region of interest" description="Disordered" evidence="1">
    <location>
        <begin position="211"/>
        <end position="243"/>
    </location>
</feature>
<name>A0A4S4LWT2_9AGAM</name>
<feature type="compositionally biased region" description="Basic and acidic residues" evidence="1">
    <location>
        <begin position="475"/>
        <end position="484"/>
    </location>
</feature>
<dbReference type="AlphaFoldDB" id="A0A4S4LWT2"/>
<feature type="region of interest" description="Disordered" evidence="1">
    <location>
        <begin position="562"/>
        <end position="581"/>
    </location>
</feature>
<dbReference type="EMBL" id="SGPL01000133">
    <property type="protein sequence ID" value="THH16972.1"/>
    <property type="molecule type" value="Genomic_DNA"/>
</dbReference>
<feature type="region of interest" description="Disordered" evidence="1">
    <location>
        <begin position="374"/>
        <end position="403"/>
    </location>
</feature>
<dbReference type="GO" id="GO:0030466">
    <property type="term" value="P:silent mating-type cassette heterochromatin formation"/>
    <property type="evidence" value="ECO:0007669"/>
    <property type="project" value="TreeGrafter"/>
</dbReference>
<evidence type="ECO:0008006" key="6">
    <source>
        <dbReference type="Google" id="ProtNLM"/>
    </source>
</evidence>
<dbReference type="PANTHER" id="PTHR38046:SF1">
    <property type="entry name" value="CRYPTIC LOCI REGULATOR 2"/>
    <property type="match status" value="1"/>
</dbReference>
<gene>
    <name evidence="4" type="ORF">EW146_g3760</name>
</gene>
<organism evidence="4 5">
    <name type="scientific">Bondarzewia mesenterica</name>
    <dbReference type="NCBI Taxonomy" id="1095465"/>
    <lineage>
        <taxon>Eukaryota</taxon>
        <taxon>Fungi</taxon>
        <taxon>Dikarya</taxon>
        <taxon>Basidiomycota</taxon>
        <taxon>Agaricomycotina</taxon>
        <taxon>Agaricomycetes</taxon>
        <taxon>Russulales</taxon>
        <taxon>Bondarzewiaceae</taxon>
        <taxon>Bondarzewia</taxon>
    </lineage>
</organism>
<accession>A0A4S4LWT2</accession>
<feature type="region of interest" description="Disordered" evidence="1">
    <location>
        <begin position="588"/>
        <end position="659"/>
    </location>
</feature>
<evidence type="ECO:0000259" key="2">
    <source>
        <dbReference type="Pfam" id="PF10383"/>
    </source>
</evidence>
<evidence type="ECO:0000259" key="3">
    <source>
        <dbReference type="Pfam" id="PF16761"/>
    </source>
</evidence>
<dbReference type="InterPro" id="IPR038986">
    <property type="entry name" value="Clr2"/>
</dbReference>
<feature type="compositionally biased region" description="Pro residues" evidence="1">
    <location>
        <begin position="596"/>
        <end position="608"/>
    </location>
</feature>
<evidence type="ECO:0000256" key="1">
    <source>
        <dbReference type="SAM" id="MobiDB-lite"/>
    </source>
</evidence>
<dbReference type="InterPro" id="IPR018839">
    <property type="entry name" value="Tscrpt-silencing_Clr2_C"/>
</dbReference>
<dbReference type="GO" id="GO:0031934">
    <property type="term" value="C:mating-type region heterochromatin"/>
    <property type="evidence" value="ECO:0007669"/>
    <property type="project" value="TreeGrafter"/>
</dbReference>
<sequence length="803" mass="88366">MGLSDGVPGDKNWVLETWPEGYHLYDHHKGKKDAPRHDPYLMGSTNVKRFRSVPEFVPHALWLMTDATLNRANCECKYCTKQPQRIISQNLGFTTRNASPSVSGLLRPRIPREQRSRASRDVARPYAAIRKAPRPVKLPAGPTQVMVYERHNDLQILTAESSLKEYQRWFREEEVIWCALDPPIFGQENITFWPGIVKEITIKPEVLSRASTEVPPQAGIPSVHSADDDADGDPDPDHVDASPLPWTVQQRNVYKVKLLGVSHLYFVEAEFALPYQAYAPSVGLIRAIQNVPIDQMTLDNEKIAAFNPCLDQTPATLEAREERFREAAAPYSLAVEIASGIANFWTPTDEWDYKMTVPPPSPRPLPGATLHSVMSAAEGGPSTSSAPLASGMTGSRDDTSSDELQKVSMRMLAPPPMPTFTQTRFQGLWWGAERIWVDELVRLKAARRQIAPQGAPDIYPPSPPSQETIAQLDPNGEHAPEEYGARNRGVFMKIDGLFIVEIPREDGQGTYNECRASGMLYELADDTWKDPKEKAVQTNGKGKEVETSVPAPDYQGAFAAAGLHPSSLSNPPTTPSRSKDPVELRVGQPFMSAPSPLKPLPLPNPDPAVPLSQTATSVTAAANASAPETSISSPHLTDSTSANASLSRPDPPSGYPLPNAPRGFKFRPILTPGCQVVVTVTLISGRYYPGLFQHPLLAPLARSLKQDPRLCFHDETSHQLLSLEGLNPGYFNAVDPGRWKESRKAMVTEADKEKRADLWEIWMARLREKDAGAMMDMDVDMDEGAVVGAVEEPSPLGLADVDA</sequence>
<feature type="compositionally biased region" description="Polar residues" evidence="1">
    <location>
        <begin position="631"/>
        <end position="646"/>
    </location>
</feature>
<dbReference type="PANTHER" id="PTHR38046">
    <property type="entry name" value="CRYPTIC LOCI REGULATOR 2"/>
    <property type="match status" value="1"/>
</dbReference>
<comment type="caution">
    <text evidence="4">The sequence shown here is derived from an EMBL/GenBank/DDBJ whole genome shotgun (WGS) entry which is preliminary data.</text>
</comment>
<feature type="region of interest" description="Disordered" evidence="1">
    <location>
        <begin position="452"/>
        <end position="484"/>
    </location>
</feature>
<feature type="domain" description="Cryptic loci regulator 2 C-terminal" evidence="2">
    <location>
        <begin position="425"/>
        <end position="535"/>
    </location>
</feature>
<dbReference type="Pfam" id="PF16761">
    <property type="entry name" value="Clr2_transil"/>
    <property type="match status" value="1"/>
</dbReference>
<feature type="compositionally biased region" description="Pro residues" evidence="1">
    <location>
        <begin position="649"/>
        <end position="659"/>
    </location>
</feature>
<reference evidence="4 5" key="1">
    <citation type="submission" date="2019-02" db="EMBL/GenBank/DDBJ databases">
        <title>Genome sequencing of the rare red list fungi Bondarzewia mesenterica.</title>
        <authorList>
            <person name="Buettner E."/>
            <person name="Kellner H."/>
        </authorList>
    </citation>
    <scope>NUCLEOTIDE SEQUENCE [LARGE SCALE GENOMIC DNA]</scope>
    <source>
        <strain evidence="4 5">DSM 108281</strain>
    </source>
</reference>
<dbReference type="OrthoDB" id="2421327at2759"/>
<dbReference type="Proteomes" id="UP000310158">
    <property type="component" value="Unassembled WGS sequence"/>
</dbReference>
<keyword evidence="5" id="KW-1185">Reference proteome</keyword>
<dbReference type="InterPro" id="IPR031915">
    <property type="entry name" value="Clr2_N"/>
</dbReference>
<feature type="compositionally biased region" description="Low complexity" evidence="1">
    <location>
        <begin position="609"/>
        <end position="630"/>
    </location>
</feature>
<dbReference type="Pfam" id="PF10383">
    <property type="entry name" value="Clr2"/>
    <property type="match status" value="1"/>
</dbReference>
<feature type="domain" description="Cryptic loci regulator 2 N-terminal" evidence="3">
    <location>
        <begin position="13"/>
        <end position="79"/>
    </location>
</feature>
<evidence type="ECO:0000313" key="5">
    <source>
        <dbReference type="Proteomes" id="UP000310158"/>
    </source>
</evidence>
<evidence type="ECO:0000313" key="4">
    <source>
        <dbReference type="EMBL" id="THH16972.1"/>
    </source>
</evidence>
<dbReference type="GO" id="GO:0070824">
    <property type="term" value="C:SHREC complex"/>
    <property type="evidence" value="ECO:0007669"/>
    <property type="project" value="InterPro"/>
</dbReference>
<proteinExistence type="predicted"/>
<protein>
    <recommendedName>
        <fullName evidence="6">Cryptic loci regulator 2 N-terminal domain-containing protein</fullName>
    </recommendedName>
</protein>
<dbReference type="GO" id="GO:0033553">
    <property type="term" value="C:rDNA heterochromatin"/>
    <property type="evidence" value="ECO:0007669"/>
    <property type="project" value="TreeGrafter"/>
</dbReference>